<protein>
    <recommendedName>
        <fullName evidence="4">LamG-like jellyroll fold domain-containing protein</fullName>
    </recommendedName>
</protein>
<sequence>MTTVKRNLTTAVAAASLLLGSNLSAAPAIDLNEGLVAHYTFDGHLEDSSANSHDGTANGKLAYVKGASGQALQLNGTDGYVKLDKFTEDFSAGITISVWASFDQGSGSWARIVDLGNGAGSDNILLARDGYSSTLCFEVYSPSSTRNTYTQKVEVRSGIKYGELNHILVRAKPDGGSYKTEFYINGIKQQTVDGYGNASDGTNLPRAITRSNATIAKSNWSSDGLFKGVQDELRIYNRYLSDQEVQAVRDVSAPVTKYHFDPINGTTPKGRAYIKGFTVSLQGADDLSGIRSLQYRINSGAWTEYTKPFEIYAANALKLEYYSTDRAGNTETSMNVMDFAQGTFTGAGSY</sequence>
<dbReference type="Proteomes" id="UP000570361">
    <property type="component" value="Unassembled WGS sequence"/>
</dbReference>
<accession>A0A7W5AV64</accession>
<name>A0A7W5AV64_9BACL</name>
<dbReference type="SUPFAM" id="SSF49899">
    <property type="entry name" value="Concanavalin A-like lectins/glucanases"/>
    <property type="match status" value="1"/>
</dbReference>
<keyword evidence="3" id="KW-1185">Reference proteome</keyword>
<evidence type="ECO:0000313" key="2">
    <source>
        <dbReference type="EMBL" id="MBB3108871.1"/>
    </source>
</evidence>
<evidence type="ECO:0008006" key="4">
    <source>
        <dbReference type="Google" id="ProtNLM"/>
    </source>
</evidence>
<comment type="caution">
    <text evidence="2">The sequence shown here is derived from an EMBL/GenBank/DDBJ whole genome shotgun (WGS) entry which is preliminary data.</text>
</comment>
<feature type="chain" id="PRO_5039400609" description="LamG-like jellyroll fold domain-containing protein" evidence="1">
    <location>
        <begin position="26"/>
        <end position="350"/>
    </location>
</feature>
<dbReference type="NCBIfam" id="NF047446">
    <property type="entry name" value="barrel_OmpL47"/>
    <property type="match status" value="1"/>
</dbReference>
<keyword evidence="1" id="KW-0732">Signal</keyword>
<dbReference type="EMBL" id="JACHXK010000002">
    <property type="protein sequence ID" value="MBB3108871.1"/>
    <property type="molecule type" value="Genomic_DNA"/>
</dbReference>
<reference evidence="2 3" key="1">
    <citation type="submission" date="2020-08" db="EMBL/GenBank/DDBJ databases">
        <title>Genomic Encyclopedia of Type Strains, Phase III (KMG-III): the genomes of soil and plant-associated and newly described type strains.</title>
        <authorList>
            <person name="Whitman W."/>
        </authorList>
    </citation>
    <scope>NUCLEOTIDE SEQUENCE [LARGE SCALE GENOMIC DNA]</scope>
    <source>
        <strain evidence="2 3">CECT 5862</strain>
    </source>
</reference>
<organism evidence="2 3">
    <name type="scientific">Paenibacillus phyllosphaerae</name>
    <dbReference type="NCBI Taxonomy" id="274593"/>
    <lineage>
        <taxon>Bacteria</taxon>
        <taxon>Bacillati</taxon>
        <taxon>Bacillota</taxon>
        <taxon>Bacilli</taxon>
        <taxon>Bacillales</taxon>
        <taxon>Paenibacillaceae</taxon>
        <taxon>Paenibacillus</taxon>
    </lineage>
</organism>
<feature type="signal peptide" evidence="1">
    <location>
        <begin position="1"/>
        <end position="25"/>
    </location>
</feature>
<gene>
    <name evidence="2" type="ORF">FHS18_000923</name>
</gene>
<dbReference type="Gene3D" id="2.60.120.200">
    <property type="match status" value="1"/>
</dbReference>
<dbReference type="AlphaFoldDB" id="A0A7W5AV64"/>
<evidence type="ECO:0000256" key="1">
    <source>
        <dbReference type="SAM" id="SignalP"/>
    </source>
</evidence>
<dbReference type="RefSeq" id="WP_183597486.1">
    <property type="nucleotide sequence ID" value="NZ_JACHXK010000002.1"/>
</dbReference>
<evidence type="ECO:0000313" key="3">
    <source>
        <dbReference type="Proteomes" id="UP000570361"/>
    </source>
</evidence>
<dbReference type="Pfam" id="PF13385">
    <property type="entry name" value="Laminin_G_3"/>
    <property type="match status" value="1"/>
</dbReference>
<dbReference type="InterPro" id="IPR013320">
    <property type="entry name" value="ConA-like_dom_sf"/>
</dbReference>
<dbReference type="Gene3D" id="3.30.1920.20">
    <property type="match status" value="1"/>
</dbReference>
<proteinExistence type="predicted"/>
<dbReference type="InterPro" id="IPR058094">
    <property type="entry name" value="Ig-like_OmpL47-like"/>
</dbReference>